<sequence>MNTRSWLVLSTLGLSLSAPLGVAQTRSSYVDATSYLSSRPEYPAWLELRSNLKADFDDICGDTFCEGDYSNIQSLRFQCSVNSKTGVIGQCVWTFAASNEEINPTTGAITVQTQTWTCQSPLASGTTMTALLAALSGPSPLYATLPGTSTTLYAGLGDCL</sequence>
<dbReference type="Proteomes" id="UP000664052">
    <property type="component" value="Unassembled WGS sequence"/>
</dbReference>
<dbReference type="EMBL" id="JAFIMU010000007">
    <property type="protein sequence ID" value="MBN8230107.1"/>
    <property type="molecule type" value="Genomic_DNA"/>
</dbReference>
<feature type="chain" id="PRO_5045167161" evidence="1">
    <location>
        <begin position="24"/>
        <end position="160"/>
    </location>
</feature>
<evidence type="ECO:0000313" key="2">
    <source>
        <dbReference type="EMBL" id="MBN8230107.1"/>
    </source>
</evidence>
<gene>
    <name evidence="2" type="ORF">JYK02_21585</name>
</gene>
<comment type="caution">
    <text evidence="2">The sequence shown here is derived from an EMBL/GenBank/DDBJ whole genome shotgun (WGS) entry which is preliminary data.</text>
</comment>
<protein>
    <submittedName>
        <fullName evidence="2">Uncharacterized protein</fullName>
    </submittedName>
</protein>
<organism evidence="2 3">
    <name type="scientific">Corallococcus macrosporus</name>
    <dbReference type="NCBI Taxonomy" id="35"/>
    <lineage>
        <taxon>Bacteria</taxon>
        <taxon>Pseudomonadati</taxon>
        <taxon>Myxococcota</taxon>
        <taxon>Myxococcia</taxon>
        <taxon>Myxococcales</taxon>
        <taxon>Cystobacterineae</taxon>
        <taxon>Myxococcaceae</taxon>
        <taxon>Corallococcus</taxon>
    </lineage>
</organism>
<keyword evidence="1" id="KW-0732">Signal</keyword>
<keyword evidence="3" id="KW-1185">Reference proteome</keyword>
<evidence type="ECO:0000256" key="1">
    <source>
        <dbReference type="SAM" id="SignalP"/>
    </source>
</evidence>
<reference evidence="2 3" key="1">
    <citation type="submission" date="2021-02" db="EMBL/GenBank/DDBJ databases">
        <title>De Novo genome assembly of isolated myxobacteria.</title>
        <authorList>
            <person name="Stevens D.C."/>
        </authorList>
    </citation>
    <scope>NUCLEOTIDE SEQUENCE [LARGE SCALE GENOMIC DNA]</scope>
    <source>
        <strain evidence="2 3">ATCC 29039</strain>
    </source>
</reference>
<feature type="signal peptide" evidence="1">
    <location>
        <begin position="1"/>
        <end position="23"/>
    </location>
</feature>
<accession>A0ABS3DEJ4</accession>
<dbReference type="RefSeq" id="WP_207053655.1">
    <property type="nucleotide sequence ID" value="NZ_JAFIMU010000007.1"/>
</dbReference>
<name>A0ABS3DEJ4_9BACT</name>
<evidence type="ECO:0000313" key="3">
    <source>
        <dbReference type="Proteomes" id="UP000664052"/>
    </source>
</evidence>
<proteinExistence type="predicted"/>